<dbReference type="PANTHER" id="PTHR12592:SF0">
    <property type="entry name" value="ATP-DEPENDENT (S)-NAD(P)H-HYDRATE DEHYDRATASE"/>
    <property type="match status" value="1"/>
</dbReference>
<dbReference type="Pfam" id="PF03853">
    <property type="entry name" value="YjeF_N"/>
    <property type="match status" value="1"/>
</dbReference>
<dbReference type="GO" id="GO:0005524">
    <property type="term" value="F:ATP binding"/>
    <property type="evidence" value="ECO:0007669"/>
    <property type="project" value="UniProtKB-UniRule"/>
</dbReference>
<dbReference type="PIRSF" id="PIRSF017184">
    <property type="entry name" value="Nnr"/>
    <property type="match status" value="1"/>
</dbReference>
<dbReference type="HAMAP" id="MF_01966">
    <property type="entry name" value="NADHX_epimerase"/>
    <property type="match status" value="1"/>
</dbReference>
<evidence type="ECO:0000256" key="7">
    <source>
        <dbReference type="ARBA" id="ARBA00022840"/>
    </source>
</evidence>
<evidence type="ECO:0000256" key="4">
    <source>
        <dbReference type="ARBA" id="ARBA00009524"/>
    </source>
</evidence>
<keyword evidence="11 18" id="KW-0413">Isomerase</keyword>
<evidence type="ECO:0000256" key="8">
    <source>
        <dbReference type="ARBA" id="ARBA00022857"/>
    </source>
</evidence>
<keyword evidence="22" id="KW-0418">Kinase</keyword>
<keyword evidence="5 18" id="KW-0479">Metal-binding</keyword>
<dbReference type="GO" id="GO:0110051">
    <property type="term" value="P:metabolite repair"/>
    <property type="evidence" value="ECO:0007669"/>
    <property type="project" value="TreeGrafter"/>
</dbReference>
<evidence type="ECO:0000256" key="6">
    <source>
        <dbReference type="ARBA" id="ARBA00022741"/>
    </source>
</evidence>
<dbReference type="InterPro" id="IPR030677">
    <property type="entry name" value="Nnr"/>
</dbReference>
<dbReference type="AlphaFoldDB" id="A0A0K6H2H8"/>
<feature type="binding site" evidence="18">
    <location>
        <position position="151"/>
    </location>
    <ligand>
        <name>(6S)-NADPHX</name>
        <dbReference type="ChEBI" id="CHEBI:64076"/>
    </ligand>
</feature>
<evidence type="ECO:0000256" key="11">
    <source>
        <dbReference type="ARBA" id="ARBA00023235"/>
    </source>
</evidence>
<dbReference type="GO" id="GO:0046872">
    <property type="term" value="F:metal ion binding"/>
    <property type="evidence" value="ECO:0007669"/>
    <property type="project" value="UniProtKB-UniRule"/>
</dbReference>
<dbReference type="RefSeq" id="WP_072242883.1">
    <property type="nucleotide sequence ID" value="NZ_CYHA01000005.1"/>
</dbReference>
<keyword evidence="22" id="KW-0808">Transferase</keyword>
<dbReference type="PROSITE" id="PS51385">
    <property type="entry name" value="YJEF_N"/>
    <property type="match status" value="1"/>
</dbReference>
<comment type="catalytic activity">
    <reaction evidence="15 17 19">
        <text>(6S)-NADHX + ADP = AMP + phosphate + NADH + H(+)</text>
        <dbReference type="Rhea" id="RHEA:32223"/>
        <dbReference type="ChEBI" id="CHEBI:15378"/>
        <dbReference type="ChEBI" id="CHEBI:43474"/>
        <dbReference type="ChEBI" id="CHEBI:57945"/>
        <dbReference type="ChEBI" id="CHEBI:64074"/>
        <dbReference type="ChEBI" id="CHEBI:456215"/>
        <dbReference type="ChEBI" id="CHEBI:456216"/>
        <dbReference type="EC" id="4.2.1.136"/>
    </reaction>
</comment>
<comment type="catalytic activity">
    <reaction evidence="2 18 19">
        <text>(6R)-NADPHX = (6S)-NADPHX</text>
        <dbReference type="Rhea" id="RHEA:32227"/>
        <dbReference type="ChEBI" id="CHEBI:64076"/>
        <dbReference type="ChEBI" id="CHEBI:64077"/>
        <dbReference type="EC" id="5.1.99.6"/>
    </reaction>
</comment>
<dbReference type="Gene3D" id="3.40.1190.20">
    <property type="match status" value="1"/>
</dbReference>
<evidence type="ECO:0000256" key="15">
    <source>
        <dbReference type="ARBA" id="ARBA00048238"/>
    </source>
</evidence>
<dbReference type="PANTHER" id="PTHR12592">
    <property type="entry name" value="ATP-DEPENDENT (S)-NAD(P)H-HYDRATE DEHYDRATASE FAMILY MEMBER"/>
    <property type="match status" value="1"/>
</dbReference>
<dbReference type="GO" id="GO:0052855">
    <property type="term" value="F:ADP-dependent NAD(P)H-hydrate dehydratase activity"/>
    <property type="evidence" value="ECO:0007669"/>
    <property type="project" value="UniProtKB-UniRule"/>
</dbReference>
<comment type="function">
    <text evidence="18">Catalyzes the epimerization of the S- and R-forms of NAD(P)HX, a damaged form of NAD(P)H that is a result of enzymatic or heat-dependent hydration. This is a prerequisite for the S-specific NAD(P)H-hydrate dehydratase to allow the repair of both epimers of NAD(P)HX.</text>
</comment>
<comment type="catalytic activity">
    <reaction evidence="1 18 19">
        <text>(6R)-NADHX = (6S)-NADHX</text>
        <dbReference type="Rhea" id="RHEA:32215"/>
        <dbReference type="ChEBI" id="CHEBI:64074"/>
        <dbReference type="ChEBI" id="CHEBI:64075"/>
        <dbReference type="EC" id="5.1.99.6"/>
    </reaction>
</comment>
<comment type="caution">
    <text evidence="18">Lacks conserved residue(s) required for the propagation of feature annotation.</text>
</comment>
<proteinExistence type="inferred from homology"/>
<evidence type="ECO:0000313" key="23">
    <source>
        <dbReference type="Proteomes" id="UP000243535"/>
    </source>
</evidence>
<evidence type="ECO:0000256" key="18">
    <source>
        <dbReference type="HAMAP-Rule" id="MF_01966"/>
    </source>
</evidence>
<feature type="binding site" evidence="18">
    <location>
        <position position="118"/>
    </location>
    <ligand>
        <name>K(+)</name>
        <dbReference type="ChEBI" id="CHEBI:29103"/>
    </ligand>
</feature>
<dbReference type="GO" id="GO:0046496">
    <property type="term" value="P:nicotinamide nucleotide metabolic process"/>
    <property type="evidence" value="ECO:0007669"/>
    <property type="project" value="UniProtKB-UniRule"/>
</dbReference>
<evidence type="ECO:0000256" key="13">
    <source>
        <dbReference type="ARBA" id="ARBA00023268"/>
    </source>
</evidence>
<dbReference type="HAMAP" id="MF_01965">
    <property type="entry name" value="NADHX_dehydratase"/>
    <property type="match status" value="1"/>
</dbReference>
<dbReference type="EC" id="5.1.99.6" evidence="19"/>
<keyword evidence="7 17" id="KW-0067">ATP-binding</keyword>
<evidence type="ECO:0000256" key="16">
    <source>
        <dbReference type="ARBA" id="ARBA00049209"/>
    </source>
</evidence>
<feature type="binding site" evidence="17">
    <location>
        <position position="360"/>
    </location>
    <ligand>
        <name>(6S)-NADPHX</name>
        <dbReference type="ChEBI" id="CHEBI:64076"/>
    </ligand>
</feature>
<dbReference type="SUPFAM" id="SSF64153">
    <property type="entry name" value="YjeF N-terminal domain-like"/>
    <property type="match status" value="1"/>
</dbReference>
<dbReference type="Pfam" id="PF01256">
    <property type="entry name" value="Carb_kinase"/>
    <property type="match status" value="1"/>
</dbReference>
<evidence type="ECO:0000313" key="22">
    <source>
        <dbReference type="EMBL" id="CUA85041.1"/>
    </source>
</evidence>
<evidence type="ECO:0000256" key="17">
    <source>
        <dbReference type="HAMAP-Rule" id="MF_01965"/>
    </source>
</evidence>
<feature type="binding site" evidence="17">
    <location>
        <position position="307"/>
    </location>
    <ligand>
        <name>(6S)-NADPHX</name>
        <dbReference type="ChEBI" id="CHEBI:64076"/>
    </ligand>
</feature>
<keyword evidence="23" id="KW-1185">Reference proteome</keyword>
<comment type="function">
    <text evidence="14 19">Bifunctional enzyme that catalyzes the epimerization of the S- and R-forms of NAD(P)HX and the dehydration of the S-form of NAD(P)HX at the expense of ADP, which is converted to AMP. This allows the repair of both epimers of NAD(P)HX, a damaged form of NAD(P)H that is a result of enzymatic or heat-dependent hydration.</text>
</comment>
<comment type="similarity">
    <text evidence="17">Belongs to the NnrD/CARKD family.</text>
</comment>
<evidence type="ECO:0000256" key="2">
    <source>
        <dbReference type="ARBA" id="ARBA00000909"/>
    </source>
</evidence>
<keyword evidence="9 18" id="KW-0630">Potassium</keyword>
<dbReference type="STRING" id="375574.GCA_001418035_02033"/>
<dbReference type="NCBIfam" id="TIGR00196">
    <property type="entry name" value="yjeF_cterm"/>
    <property type="match status" value="1"/>
</dbReference>
<keyword evidence="12 17" id="KW-0456">Lyase</keyword>
<evidence type="ECO:0000256" key="3">
    <source>
        <dbReference type="ARBA" id="ARBA00006001"/>
    </source>
</evidence>
<dbReference type="PROSITE" id="PS51383">
    <property type="entry name" value="YJEF_C_3"/>
    <property type="match status" value="1"/>
</dbReference>
<dbReference type="InterPro" id="IPR036652">
    <property type="entry name" value="YjeF_N_dom_sf"/>
</dbReference>
<feature type="domain" description="YjeF C-terminal" evidence="20">
    <location>
        <begin position="215"/>
        <end position="486"/>
    </location>
</feature>
<organism evidence="22 23">
    <name type="scientific">Gulbenkiania indica</name>
    <dbReference type="NCBI Taxonomy" id="375574"/>
    <lineage>
        <taxon>Bacteria</taxon>
        <taxon>Pseudomonadati</taxon>
        <taxon>Pseudomonadota</taxon>
        <taxon>Betaproteobacteria</taxon>
        <taxon>Neisseriales</taxon>
        <taxon>Chromobacteriaceae</taxon>
        <taxon>Gulbenkiania</taxon>
    </lineage>
</organism>
<dbReference type="InterPro" id="IPR004443">
    <property type="entry name" value="YjeF_N_dom"/>
</dbReference>
<feature type="binding site" evidence="18">
    <location>
        <begin position="56"/>
        <end position="60"/>
    </location>
    <ligand>
        <name>(6S)-NADPHX</name>
        <dbReference type="ChEBI" id="CHEBI:64076"/>
    </ligand>
</feature>
<dbReference type="InterPro" id="IPR017953">
    <property type="entry name" value="Carbohydrate_kinase_pred_CS"/>
</dbReference>
<comment type="cofactor">
    <cofactor evidence="18 19">
        <name>K(+)</name>
        <dbReference type="ChEBI" id="CHEBI:29103"/>
    </cofactor>
    <text evidence="18 19">Binds 1 potassium ion per subunit.</text>
</comment>
<dbReference type="GO" id="GO:0052856">
    <property type="term" value="F:NAD(P)HX epimerase activity"/>
    <property type="evidence" value="ECO:0007669"/>
    <property type="project" value="UniProtKB-UniRule"/>
</dbReference>
<dbReference type="EMBL" id="CYHA01000005">
    <property type="protein sequence ID" value="CUA85041.1"/>
    <property type="molecule type" value="Genomic_DNA"/>
</dbReference>
<dbReference type="PROSITE" id="PS01050">
    <property type="entry name" value="YJEF_C_2"/>
    <property type="match status" value="1"/>
</dbReference>
<comment type="cofactor">
    <cofactor evidence="17">
        <name>Mg(2+)</name>
        <dbReference type="ChEBI" id="CHEBI:18420"/>
    </cofactor>
</comment>
<evidence type="ECO:0000256" key="9">
    <source>
        <dbReference type="ARBA" id="ARBA00022958"/>
    </source>
</evidence>
<dbReference type="InterPro" id="IPR029056">
    <property type="entry name" value="Ribokinase-like"/>
</dbReference>
<evidence type="ECO:0000256" key="1">
    <source>
        <dbReference type="ARBA" id="ARBA00000013"/>
    </source>
</evidence>
<evidence type="ECO:0000256" key="12">
    <source>
        <dbReference type="ARBA" id="ARBA00023239"/>
    </source>
</evidence>
<reference evidence="23" key="1">
    <citation type="submission" date="2015-08" db="EMBL/GenBank/DDBJ databases">
        <authorList>
            <person name="Varghese N."/>
        </authorList>
    </citation>
    <scope>NUCLEOTIDE SEQUENCE [LARGE SCALE GENOMIC DNA]</scope>
    <source>
        <strain evidence="23">DSM 17901</strain>
    </source>
</reference>
<feature type="domain" description="YjeF N-terminal" evidence="21">
    <location>
        <begin position="12"/>
        <end position="209"/>
    </location>
</feature>
<dbReference type="Proteomes" id="UP000243535">
    <property type="component" value="Unassembled WGS sequence"/>
</dbReference>
<evidence type="ECO:0000259" key="21">
    <source>
        <dbReference type="PROSITE" id="PS51385"/>
    </source>
</evidence>
<feature type="binding site" evidence="17">
    <location>
        <position position="250"/>
    </location>
    <ligand>
        <name>(6S)-NADPHX</name>
        <dbReference type="ChEBI" id="CHEBI:64076"/>
    </ligand>
</feature>
<comment type="similarity">
    <text evidence="3 19">In the N-terminal section; belongs to the NnrE/AIBP family.</text>
</comment>
<protein>
    <recommendedName>
        <fullName evidence="19">Bifunctional NAD(P)H-hydrate repair enzyme</fullName>
    </recommendedName>
    <alternativeName>
        <fullName evidence="19">Nicotinamide nucleotide repair protein</fullName>
    </alternativeName>
    <domain>
        <recommendedName>
            <fullName evidence="19">ADP-dependent (S)-NAD(P)H-hydrate dehydratase</fullName>
            <ecNumber evidence="19">4.2.1.136</ecNumber>
        </recommendedName>
        <alternativeName>
            <fullName evidence="19">ADP-dependent NAD(P)HX dehydratase</fullName>
        </alternativeName>
    </domain>
    <domain>
        <recommendedName>
            <fullName evidence="19">NAD(P)H-hydrate epimerase</fullName>
            <ecNumber evidence="19">5.1.99.6</ecNumber>
        </recommendedName>
    </domain>
</protein>
<keyword evidence="8 17" id="KW-0521">NADP</keyword>
<dbReference type="Gene3D" id="3.40.50.10260">
    <property type="entry name" value="YjeF N-terminal domain"/>
    <property type="match status" value="1"/>
</dbReference>
<feature type="binding site" evidence="17">
    <location>
        <position position="427"/>
    </location>
    <ligand>
        <name>(6S)-NADPHX</name>
        <dbReference type="ChEBI" id="CHEBI:64076"/>
    </ligand>
</feature>
<comment type="function">
    <text evidence="17">Catalyzes the dehydration of the S-form of NAD(P)HX at the expense of ADP, which is converted to AMP. Together with NAD(P)HX epimerase, which catalyzes the epimerization of the S- and R-forms, the enzyme allows the repair of both epimers of NAD(P)HX, a damaged form of NAD(P)H that is a result of enzymatic or heat-dependent hydration.</text>
</comment>
<dbReference type="EC" id="4.2.1.136" evidence="19"/>
<accession>A0A0K6H2H8</accession>
<evidence type="ECO:0000256" key="19">
    <source>
        <dbReference type="PIRNR" id="PIRNR017184"/>
    </source>
</evidence>
<dbReference type="CDD" id="cd01171">
    <property type="entry name" value="YXKO-related"/>
    <property type="match status" value="1"/>
</dbReference>
<feature type="binding site" evidence="18">
    <location>
        <position position="154"/>
    </location>
    <ligand>
        <name>K(+)</name>
        <dbReference type="ChEBI" id="CHEBI:29103"/>
    </ligand>
</feature>
<gene>
    <name evidence="17" type="primary">nnrD</name>
    <name evidence="18" type="synonym">nnrE</name>
    <name evidence="22" type="ORF">Ga0061063_2248</name>
</gene>
<sequence length="511" mass="52827">MTHEPIYSPADLRRLEQQAEAAGCGLMQQAAEATVAWIRNRFSPGAAIRVVAGPGNNGGDALWAAVRLAEAGYRPQVVCPRPSEAPTPQAALSRLLAMGLPVWPMWPDALPTPALVVDGLFGIGLARPLAEPWSTLVRAINAAPAPVLALDVPSGIDAWTGRRSGSSVVRAHATLTFLCAKPGLHTSDGADLAGEVDVARLQVPASLLPSAEGALIDTPQDALPLRPRNSHKGRFGSVLVIGAAPGMAGAGLLAGTTALACGAGKVWLLTLDPTLTVSPTQPELMIRPLNDSRTLLDEAAVCAAGPGLGTSVDAASVVAAAVDRPGPLVLDADALNLLAATPSLAEALAQRALPAVLTPHPAEAARLLGCTTAAVQHDRVAAARTLAARYHALVVLKGAGSLIMRPDGFYHVCPVGSPALASAGQGDVLTGVIAALLAQGLSPFDAASLAVWLHAMAGRRHEDLQGPVGLRAGLMGDRVAEEMNRLYRQRAASQPVMPPPLRQWRADWPEF</sequence>
<evidence type="ECO:0000259" key="20">
    <source>
        <dbReference type="PROSITE" id="PS51383"/>
    </source>
</evidence>
<dbReference type="NCBIfam" id="TIGR00197">
    <property type="entry name" value="yjeF_nterm"/>
    <property type="match status" value="1"/>
</dbReference>
<feature type="binding site" evidence="17">
    <location>
        <begin position="397"/>
        <end position="401"/>
    </location>
    <ligand>
        <name>AMP</name>
        <dbReference type="ChEBI" id="CHEBI:456215"/>
    </ligand>
</feature>
<dbReference type="GO" id="GO:0016301">
    <property type="term" value="F:kinase activity"/>
    <property type="evidence" value="ECO:0007669"/>
    <property type="project" value="UniProtKB-KW"/>
</dbReference>
<comment type="catalytic activity">
    <reaction evidence="16 17 19">
        <text>(6S)-NADPHX + ADP = AMP + phosphate + NADPH + H(+)</text>
        <dbReference type="Rhea" id="RHEA:32235"/>
        <dbReference type="ChEBI" id="CHEBI:15378"/>
        <dbReference type="ChEBI" id="CHEBI:43474"/>
        <dbReference type="ChEBI" id="CHEBI:57783"/>
        <dbReference type="ChEBI" id="CHEBI:64076"/>
        <dbReference type="ChEBI" id="CHEBI:456215"/>
        <dbReference type="ChEBI" id="CHEBI:456216"/>
        <dbReference type="EC" id="4.2.1.136"/>
    </reaction>
</comment>
<dbReference type="InterPro" id="IPR000631">
    <property type="entry name" value="CARKD"/>
</dbReference>
<feature type="binding site" evidence="17">
    <location>
        <position position="426"/>
    </location>
    <ligand>
        <name>AMP</name>
        <dbReference type="ChEBI" id="CHEBI:456215"/>
    </ligand>
</feature>
<feature type="binding site" evidence="18">
    <location>
        <begin position="122"/>
        <end position="128"/>
    </location>
    <ligand>
        <name>(6S)-NADPHX</name>
        <dbReference type="ChEBI" id="CHEBI:64076"/>
    </ligand>
</feature>
<evidence type="ECO:0000256" key="5">
    <source>
        <dbReference type="ARBA" id="ARBA00022723"/>
    </source>
</evidence>
<dbReference type="OrthoDB" id="9806925at2"/>
<keyword evidence="6 17" id="KW-0547">Nucleotide-binding</keyword>
<name>A0A0K6H2H8_9NEIS</name>
<feature type="binding site" evidence="18">
    <location>
        <position position="57"/>
    </location>
    <ligand>
        <name>K(+)</name>
        <dbReference type="ChEBI" id="CHEBI:29103"/>
    </ligand>
</feature>
<dbReference type="SUPFAM" id="SSF53613">
    <property type="entry name" value="Ribokinase-like"/>
    <property type="match status" value="1"/>
</dbReference>
<keyword evidence="13" id="KW-0511">Multifunctional enzyme</keyword>
<comment type="subunit">
    <text evidence="17">Homotetramer.</text>
</comment>
<evidence type="ECO:0000256" key="10">
    <source>
        <dbReference type="ARBA" id="ARBA00023027"/>
    </source>
</evidence>
<comment type="similarity">
    <text evidence="4 19">In the C-terminal section; belongs to the NnrD/CARKD family.</text>
</comment>
<comment type="similarity">
    <text evidence="18">Belongs to the NnrE/AIBP family.</text>
</comment>
<evidence type="ECO:0000256" key="14">
    <source>
        <dbReference type="ARBA" id="ARBA00025153"/>
    </source>
</evidence>
<keyword evidence="10 17" id="KW-0520">NAD</keyword>